<name>A0AAE3FM46_9EURY</name>
<gene>
    <name evidence="3" type="ORF">AArcSt11_01385</name>
</gene>
<feature type="transmembrane region" description="Helical" evidence="1">
    <location>
        <begin position="41"/>
        <end position="60"/>
    </location>
</feature>
<dbReference type="Proteomes" id="UP001202674">
    <property type="component" value="Unassembled WGS sequence"/>
</dbReference>
<sequence length="73" mass="7693">MQPEVLVELVAYLLLAGVVTAVGIAAEINSYVYLTSGETTVALWLAGMGLLCLYAGVYMLGYGKLLPAIRDAV</sequence>
<dbReference type="Pfam" id="PF26478">
    <property type="entry name" value="DUF8151"/>
    <property type="match status" value="1"/>
</dbReference>
<accession>A0AAE3FM46</accession>
<reference evidence="3 4" key="1">
    <citation type="journal article" date="2022" name="Syst. Appl. Microbiol.">
        <title>Natronocalculus amylovorans gen. nov., sp. nov., and Natranaeroarchaeum aerophilus sp. nov., dominant culturable amylolytic natronoarchaea from hypersaline soda lakes in southwestern Siberia.</title>
        <authorList>
            <person name="Sorokin D.Y."/>
            <person name="Elcheninov A.G."/>
            <person name="Khizhniak T.V."/>
            <person name="Koenen M."/>
            <person name="Bale N.J."/>
            <person name="Damste J.S.S."/>
            <person name="Kublanov I.V."/>
        </authorList>
    </citation>
    <scope>NUCLEOTIDE SEQUENCE [LARGE SCALE GENOMIC DNA]</scope>
    <source>
        <strain evidence="3 4">AArc-St1-1</strain>
    </source>
</reference>
<keyword evidence="1" id="KW-1133">Transmembrane helix</keyword>
<evidence type="ECO:0000259" key="2">
    <source>
        <dbReference type="Pfam" id="PF26478"/>
    </source>
</evidence>
<dbReference type="AlphaFoldDB" id="A0AAE3FM46"/>
<dbReference type="RefSeq" id="WP_250593862.1">
    <property type="nucleotide sequence ID" value="NZ_JAKRVY010000001.1"/>
</dbReference>
<feature type="domain" description="DUF8151" evidence="2">
    <location>
        <begin position="6"/>
        <end position="71"/>
    </location>
</feature>
<evidence type="ECO:0000313" key="4">
    <source>
        <dbReference type="Proteomes" id="UP001202674"/>
    </source>
</evidence>
<proteinExistence type="predicted"/>
<keyword evidence="1" id="KW-0812">Transmembrane</keyword>
<comment type="caution">
    <text evidence="3">The sequence shown here is derived from an EMBL/GenBank/DDBJ whole genome shotgun (WGS) entry which is preliminary data.</text>
</comment>
<keyword evidence="1" id="KW-0472">Membrane</keyword>
<dbReference type="EMBL" id="JAKRVY010000001">
    <property type="protein sequence ID" value="MCL9812302.1"/>
    <property type="molecule type" value="Genomic_DNA"/>
</dbReference>
<evidence type="ECO:0000256" key="1">
    <source>
        <dbReference type="SAM" id="Phobius"/>
    </source>
</evidence>
<evidence type="ECO:0000313" key="3">
    <source>
        <dbReference type="EMBL" id="MCL9812302.1"/>
    </source>
</evidence>
<protein>
    <recommendedName>
        <fullName evidence="2">DUF8151 domain-containing protein</fullName>
    </recommendedName>
</protein>
<keyword evidence="4" id="KW-1185">Reference proteome</keyword>
<dbReference type="InterPro" id="IPR058464">
    <property type="entry name" value="DUF8151"/>
</dbReference>
<organism evidence="3 4">
    <name type="scientific">Natranaeroarchaeum aerophilus</name>
    <dbReference type="NCBI Taxonomy" id="2917711"/>
    <lineage>
        <taxon>Archaea</taxon>
        <taxon>Methanobacteriati</taxon>
        <taxon>Methanobacteriota</taxon>
        <taxon>Stenosarchaea group</taxon>
        <taxon>Halobacteria</taxon>
        <taxon>Halobacteriales</taxon>
        <taxon>Natronoarchaeaceae</taxon>
        <taxon>Natranaeroarchaeum</taxon>
    </lineage>
</organism>